<dbReference type="Pfam" id="PF00107">
    <property type="entry name" value="ADH_zinc_N"/>
    <property type="match status" value="1"/>
</dbReference>
<organism evidence="2 3">
    <name type="scientific">Endocarpon pusillum (strain Z07020 / HMAS-L-300199)</name>
    <name type="common">Lichen-forming fungus</name>
    <dbReference type="NCBI Taxonomy" id="1263415"/>
    <lineage>
        <taxon>Eukaryota</taxon>
        <taxon>Fungi</taxon>
        <taxon>Dikarya</taxon>
        <taxon>Ascomycota</taxon>
        <taxon>Pezizomycotina</taxon>
        <taxon>Eurotiomycetes</taxon>
        <taxon>Chaetothyriomycetidae</taxon>
        <taxon>Verrucariales</taxon>
        <taxon>Verrucariaceae</taxon>
        <taxon>Endocarpon</taxon>
    </lineage>
</organism>
<evidence type="ECO:0000313" key="3">
    <source>
        <dbReference type="Proteomes" id="UP000019373"/>
    </source>
</evidence>
<dbReference type="PANTHER" id="PTHR45033">
    <property type="match status" value="1"/>
</dbReference>
<dbReference type="GeneID" id="19244218"/>
<dbReference type="InterPro" id="IPR052711">
    <property type="entry name" value="Zinc_ADH-like"/>
</dbReference>
<reference evidence="3" key="1">
    <citation type="journal article" date="2014" name="BMC Genomics">
        <title>Genome characteristics reveal the impact of lichenization on lichen-forming fungus Endocarpon pusillum Hedwig (Verrucariales, Ascomycota).</title>
        <authorList>
            <person name="Wang Y.-Y."/>
            <person name="Liu B."/>
            <person name="Zhang X.-Y."/>
            <person name="Zhou Q.-M."/>
            <person name="Zhang T."/>
            <person name="Li H."/>
            <person name="Yu Y.-F."/>
            <person name="Zhang X.-L."/>
            <person name="Hao X.-Y."/>
            <person name="Wang M."/>
            <person name="Wang L."/>
            <person name="Wei J.-C."/>
        </authorList>
    </citation>
    <scope>NUCLEOTIDE SEQUENCE [LARGE SCALE GENOMIC DNA]</scope>
    <source>
        <strain evidence="3">Z07020 / HMAS-L-300199</strain>
    </source>
</reference>
<dbReference type="Proteomes" id="UP000019373">
    <property type="component" value="Unassembled WGS sequence"/>
</dbReference>
<name>U1GG35_ENDPU</name>
<dbReference type="eggNOG" id="KOG1198">
    <property type="taxonomic scope" value="Eukaryota"/>
</dbReference>
<accession>U1GG35</accession>
<dbReference type="SUPFAM" id="SSF51735">
    <property type="entry name" value="NAD(P)-binding Rossmann-fold domains"/>
    <property type="match status" value="1"/>
</dbReference>
<dbReference type="InterPro" id="IPR013149">
    <property type="entry name" value="ADH-like_C"/>
</dbReference>
<feature type="domain" description="Alcohol dehydrogenase-like C-terminal" evidence="1">
    <location>
        <begin position="129"/>
        <end position="193"/>
    </location>
</feature>
<evidence type="ECO:0000313" key="2">
    <source>
        <dbReference type="EMBL" id="ERF70716.1"/>
    </source>
</evidence>
<dbReference type="PANTHER" id="PTHR45033:SF2">
    <property type="entry name" value="ZINC-TYPE ALCOHOL DEHYDROGENASE-LIKE PROTEIN C1773.06C"/>
    <property type="match status" value="1"/>
</dbReference>
<dbReference type="AlphaFoldDB" id="U1GG35"/>
<proteinExistence type="predicted"/>
<dbReference type="OrthoDB" id="3509362at2759"/>
<dbReference type="EMBL" id="KE721295">
    <property type="protein sequence ID" value="ERF70716.1"/>
    <property type="molecule type" value="Genomic_DNA"/>
</dbReference>
<protein>
    <recommendedName>
        <fullName evidence="1">Alcohol dehydrogenase-like C-terminal domain-containing protein</fullName>
    </recommendedName>
</protein>
<dbReference type="HOGENOM" id="CLU_1348923_0_0_1"/>
<keyword evidence="3" id="KW-1185">Reference proteome</keyword>
<dbReference type="Gene3D" id="3.40.50.720">
    <property type="entry name" value="NAD(P)-binding Rossmann-like Domain"/>
    <property type="match status" value="1"/>
</dbReference>
<dbReference type="RefSeq" id="XP_007803640.1">
    <property type="nucleotide sequence ID" value="XM_007805449.1"/>
</dbReference>
<evidence type="ECO:0000259" key="1">
    <source>
        <dbReference type="Pfam" id="PF00107"/>
    </source>
</evidence>
<gene>
    <name evidence="2" type="ORF">EPUS_09401</name>
</gene>
<sequence>MSRHLPRPAPWAESTTASMQSCIVGLEGWDFASGVQQLRSTSPRTLPVVANFFQGHIAGRIPQAPANTCLGDETSRLLGEYFIVRRPVWWRFQRTCHLKKPRVCPVRNAHYGLLPLRSGQTVLLQGTGGVSTFGLQIALAAGAISIVTTSSNEELAKPKRLGARHGINYRAHPDWAREMKKATGGKGADHIIEIGLLSTWGFL</sequence>
<dbReference type="InterPro" id="IPR036291">
    <property type="entry name" value="NAD(P)-bd_dom_sf"/>
</dbReference>